<comment type="caution">
    <text evidence="1">The sequence shown here is derived from an EMBL/GenBank/DDBJ whole genome shotgun (WGS) entry which is preliminary data.</text>
</comment>
<evidence type="ECO:0000313" key="1">
    <source>
        <dbReference type="EMBL" id="KAI4311862.1"/>
    </source>
</evidence>
<evidence type="ECO:0000313" key="2">
    <source>
        <dbReference type="Proteomes" id="UP001057402"/>
    </source>
</evidence>
<dbReference type="Proteomes" id="UP001057402">
    <property type="component" value="Chromosome 11"/>
</dbReference>
<accession>A0ACB9LLT3</accession>
<gene>
    <name evidence="1" type="ORF">MLD38_036725</name>
</gene>
<organism evidence="1 2">
    <name type="scientific">Melastoma candidum</name>
    <dbReference type="NCBI Taxonomy" id="119954"/>
    <lineage>
        <taxon>Eukaryota</taxon>
        <taxon>Viridiplantae</taxon>
        <taxon>Streptophyta</taxon>
        <taxon>Embryophyta</taxon>
        <taxon>Tracheophyta</taxon>
        <taxon>Spermatophyta</taxon>
        <taxon>Magnoliopsida</taxon>
        <taxon>eudicotyledons</taxon>
        <taxon>Gunneridae</taxon>
        <taxon>Pentapetalae</taxon>
        <taxon>rosids</taxon>
        <taxon>malvids</taxon>
        <taxon>Myrtales</taxon>
        <taxon>Melastomataceae</taxon>
        <taxon>Melastomatoideae</taxon>
        <taxon>Melastomateae</taxon>
        <taxon>Melastoma</taxon>
    </lineage>
</organism>
<protein>
    <submittedName>
        <fullName evidence="1">Uncharacterized protein</fullName>
    </submittedName>
</protein>
<keyword evidence="2" id="KW-1185">Reference proteome</keyword>
<name>A0ACB9LLT3_9MYRT</name>
<dbReference type="EMBL" id="CM042890">
    <property type="protein sequence ID" value="KAI4311862.1"/>
    <property type="molecule type" value="Genomic_DNA"/>
</dbReference>
<reference evidence="2" key="1">
    <citation type="journal article" date="2023" name="Front. Plant Sci.">
        <title>Chromosomal-level genome assembly of Melastoma candidum provides insights into trichome evolution.</title>
        <authorList>
            <person name="Zhong Y."/>
            <person name="Wu W."/>
            <person name="Sun C."/>
            <person name="Zou P."/>
            <person name="Liu Y."/>
            <person name="Dai S."/>
            <person name="Zhou R."/>
        </authorList>
    </citation>
    <scope>NUCLEOTIDE SEQUENCE [LARGE SCALE GENOMIC DNA]</scope>
</reference>
<sequence>MNCIKNSILRHLRLRAYVRATVLAGEVCGENFLIRPMCTAAATPGPEQILDRVVGLVKKFDRIDVSKVTETADFQKDLSLDSLDKVELVMALEQEFSLEIPEDVADKLTCCADVARYIASGTDAKTVER</sequence>
<proteinExistence type="predicted"/>